<dbReference type="PATRIC" id="fig|229920.5.peg.3379"/>
<evidence type="ECO:0000256" key="9">
    <source>
        <dbReference type="ARBA" id="ARBA00022490"/>
    </source>
</evidence>
<dbReference type="GO" id="GO:0005737">
    <property type="term" value="C:cytoplasm"/>
    <property type="evidence" value="ECO:0007669"/>
    <property type="project" value="UniProtKB-SubCell"/>
</dbReference>
<dbReference type="InterPro" id="IPR015813">
    <property type="entry name" value="Pyrv/PenolPyrv_kinase-like_dom"/>
</dbReference>
<dbReference type="InterPro" id="IPR000121">
    <property type="entry name" value="PEP_util_C"/>
</dbReference>
<dbReference type="InterPro" id="IPR006318">
    <property type="entry name" value="PTS_EI-like"/>
</dbReference>
<keyword evidence="8 17" id="KW-0813">Transport</keyword>
<dbReference type="PANTHER" id="PTHR46244">
    <property type="entry name" value="PHOSPHOENOLPYRUVATE-PROTEIN PHOSPHOTRANSFERASE"/>
    <property type="match status" value="1"/>
</dbReference>
<feature type="binding site" evidence="19">
    <location>
        <position position="465"/>
    </location>
    <ligand>
        <name>phosphoenolpyruvate</name>
        <dbReference type="ChEBI" id="CHEBI:58702"/>
    </ligand>
</feature>
<dbReference type="GO" id="GO:0008965">
    <property type="term" value="F:phosphoenolpyruvate-protein phosphotransferase activity"/>
    <property type="evidence" value="ECO:0007669"/>
    <property type="project" value="UniProtKB-EC"/>
</dbReference>
<feature type="domain" description="PEP-utilising enzyme C-terminal" evidence="23">
    <location>
        <begin position="252"/>
        <end position="540"/>
    </location>
</feature>
<dbReference type="Gene3D" id="1.10.274.10">
    <property type="entry name" value="PtsI, HPr-binding domain"/>
    <property type="match status" value="1"/>
</dbReference>
<keyword evidence="15 17" id="KW-0460">Magnesium</keyword>
<dbReference type="PROSITE" id="PS00742">
    <property type="entry name" value="PEP_ENZYMES_2"/>
    <property type="match status" value="1"/>
</dbReference>
<dbReference type="OrthoDB" id="9765468at2"/>
<dbReference type="InterPro" id="IPR036618">
    <property type="entry name" value="PtsI_HPr-bd_sf"/>
</dbReference>
<dbReference type="GO" id="GO:0016301">
    <property type="term" value="F:kinase activity"/>
    <property type="evidence" value="ECO:0007669"/>
    <property type="project" value="UniProtKB-KW"/>
</dbReference>
<evidence type="ECO:0000256" key="2">
    <source>
        <dbReference type="ARBA" id="ARBA00001946"/>
    </source>
</evidence>
<evidence type="ECO:0000256" key="14">
    <source>
        <dbReference type="ARBA" id="ARBA00022777"/>
    </source>
</evidence>
<evidence type="ECO:0000256" key="1">
    <source>
        <dbReference type="ARBA" id="ARBA00000683"/>
    </source>
</evidence>
<dbReference type="EC" id="2.7.3.9" evidence="6 17"/>
<comment type="function">
    <text evidence="3 17">General (non sugar-specific) component of the phosphoenolpyruvate-dependent sugar phosphotransferase system (sugar PTS). This major carbohydrate active-transport system catalyzes the phosphorylation of incoming sugar substrates concomitantly with their translocation across the cell membrane. Enzyme I transfers the phosphoryl group from phosphoenolpyruvate (PEP) to the phosphoryl carrier protein (HPr).</text>
</comment>
<proteinExistence type="inferred from homology"/>
<feature type="domain" description="Phosphotransferase system enzyme I N-terminal" evidence="24">
    <location>
        <begin position="5"/>
        <end position="126"/>
    </location>
</feature>
<evidence type="ECO:0000256" key="19">
    <source>
        <dbReference type="PIRSR" id="PIRSR000732-2"/>
    </source>
</evidence>
<evidence type="ECO:0000256" key="20">
    <source>
        <dbReference type="PIRSR" id="PIRSR000732-3"/>
    </source>
</evidence>
<comment type="subcellular location">
    <subcellularLocation>
        <location evidence="4 17">Cytoplasm</location>
    </subcellularLocation>
</comment>
<sequence>MRKIQGVASSRGIAIGPVFQFRRAELKIETCQNQDPAREWKRFEQALETARGQLTQVYEKAQKETDQAQAEIFQFHLMMTEDADLLDRVKKMLEERRTNVEPIYMEVSEGYAKELAAMDNEYFAARSADVLDVANRVERILMGVAESPTAGLKVPSLIVADDLTPSDTILLDKTLVLGFLTAQGSTTSHAAILARGLGLAAVGGAGNEVLWLPDGSTILLDGGTGTVIVDPDEATITAYKRRAEQVEQLRGEAQKHAHEPAVTLDGFKPEVSSNIGDVAGAKKAVSYGAEGVGLLRTEFLYMDRPSMPTEEEQYQAYKAILEEFGHMPVVLRTLDIGGDKELSYLKMDPEMNPFLGVRALRLCFKHPEIFKAQLRAALRASVGHNLKIMFPMVATLSEVREAKKWVNICRDELKAEGKPFAEDIEVGIMVEIPAAAVCADMLAREVDFFSIGTNDLSQYTMAADRGNPGVAHLSDAFQPSVLRLIRDVINASHKYGKWTGMCGELAGEPLAAPLLIGLGLDEFSMSPPMVPVIKALIRTLDSNEMKKLAEEALDKETVEEVRELVRKRVPAAAALEG</sequence>
<evidence type="ECO:0000256" key="8">
    <source>
        <dbReference type="ARBA" id="ARBA00022448"/>
    </source>
</evidence>
<evidence type="ECO:0000259" key="23">
    <source>
        <dbReference type="Pfam" id="PF02896"/>
    </source>
</evidence>
<comment type="catalytic activity">
    <reaction evidence="1 17">
        <text>L-histidyl-[protein] + phosphoenolpyruvate = N(pros)-phospho-L-histidyl-[protein] + pyruvate</text>
        <dbReference type="Rhea" id="RHEA:23880"/>
        <dbReference type="Rhea" id="RHEA-COMP:9745"/>
        <dbReference type="Rhea" id="RHEA-COMP:9746"/>
        <dbReference type="ChEBI" id="CHEBI:15361"/>
        <dbReference type="ChEBI" id="CHEBI:29979"/>
        <dbReference type="ChEBI" id="CHEBI:58702"/>
        <dbReference type="ChEBI" id="CHEBI:64837"/>
        <dbReference type="EC" id="2.7.3.9"/>
    </reaction>
</comment>
<dbReference type="GO" id="GO:0046872">
    <property type="term" value="F:metal ion binding"/>
    <property type="evidence" value="ECO:0007669"/>
    <property type="project" value="UniProtKB-KW"/>
</dbReference>
<keyword evidence="13 17" id="KW-0479">Metal-binding</keyword>
<keyword evidence="21" id="KW-0175">Coiled coil</keyword>
<feature type="binding site" evidence="19">
    <location>
        <begin position="454"/>
        <end position="455"/>
    </location>
    <ligand>
        <name>phosphoenolpyruvate</name>
        <dbReference type="ChEBI" id="CHEBI:58702"/>
    </ligand>
</feature>
<feature type="binding site" evidence="19">
    <location>
        <position position="332"/>
    </location>
    <ligand>
        <name>phosphoenolpyruvate</name>
        <dbReference type="ChEBI" id="CHEBI:58702"/>
    </ligand>
</feature>
<dbReference type="Gene3D" id="3.20.20.60">
    <property type="entry name" value="Phosphoenolpyruvate-binding domains"/>
    <property type="match status" value="1"/>
</dbReference>
<dbReference type="InterPro" id="IPR008731">
    <property type="entry name" value="PTS_EIN"/>
</dbReference>
<dbReference type="NCBIfam" id="TIGR01417">
    <property type="entry name" value="PTS_I_fam"/>
    <property type="match status" value="1"/>
</dbReference>
<feature type="binding site" evidence="20">
    <location>
        <position position="431"/>
    </location>
    <ligand>
        <name>Mg(2+)</name>
        <dbReference type="ChEBI" id="CHEBI:18420"/>
    </ligand>
</feature>
<evidence type="ECO:0000259" key="22">
    <source>
        <dbReference type="Pfam" id="PF00391"/>
    </source>
</evidence>
<evidence type="ECO:0000256" key="16">
    <source>
        <dbReference type="ARBA" id="ARBA00033235"/>
    </source>
</evidence>
<evidence type="ECO:0000256" key="17">
    <source>
        <dbReference type="PIRNR" id="PIRNR000732"/>
    </source>
</evidence>
<protein>
    <recommendedName>
        <fullName evidence="7 17">Phosphoenolpyruvate-protein phosphotransferase</fullName>
        <ecNumber evidence="6 17">2.7.3.9</ecNumber>
    </recommendedName>
    <alternativeName>
        <fullName evidence="16 17">Phosphotransferase system, enzyme I</fullName>
    </alternativeName>
</protein>
<gene>
    <name evidence="25" type="ORF">ADM99_02260</name>
</gene>
<dbReference type="InterPro" id="IPR036637">
    <property type="entry name" value="Phosphohistidine_dom_sf"/>
</dbReference>
<dbReference type="SUPFAM" id="SSF47831">
    <property type="entry name" value="Enzyme I of the PEP:sugar phosphotransferase system HPr-binding (sub)domain"/>
    <property type="match status" value="1"/>
</dbReference>
<dbReference type="Pfam" id="PF05524">
    <property type="entry name" value="PEP-utilisers_N"/>
    <property type="match status" value="1"/>
</dbReference>
<dbReference type="SUPFAM" id="SSF51621">
    <property type="entry name" value="Phosphoenolpyruvate/pyruvate domain"/>
    <property type="match status" value="1"/>
</dbReference>
<keyword evidence="10 17" id="KW-0762">Sugar transport</keyword>
<reference evidence="25 26" key="1">
    <citation type="submission" date="2015-07" db="EMBL/GenBank/DDBJ databases">
        <title>Genome sequence of Leptolinea tardivitalis DSM 16556.</title>
        <authorList>
            <person name="Hemp J."/>
            <person name="Ward L.M."/>
            <person name="Pace L.A."/>
            <person name="Fischer W.W."/>
        </authorList>
    </citation>
    <scope>NUCLEOTIDE SEQUENCE [LARGE SCALE GENOMIC DNA]</scope>
    <source>
        <strain evidence="25 26">YMTK-2</strain>
    </source>
</reference>
<dbReference type="PIRSF" id="PIRSF000732">
    <property type="entry name" value="PTS_enzyme_I"/>
    <property type="match status" value="1"/>
</dbReference>
<feature type="binding site" evidence="19">
    <location>
        <position position="296"/>
    </location>
    <ligand>
        <name>phosphoenolpyruvate</name>
        <dbReference type="ChEBI" id="CHEBI:58702"/>
    </ligand>
</feature>
<name>A0A0N8GM20_9CHLR</name>
<keyword evidence="11 17" id="KW-0808">Transferase</keyword>
<dbReference type="GO" id="GO:0009401">
    <property type="term" value="P:phosphoenolpyruvate-dependent sugar phosphotransferase system"/>
    <property type="evidence" value="ECO:0007669"/>
    <property type="project" value="UniProtKB-KW"/>
</dbReference>
<feature type="domain" description="PEP-utilising enzyme mobile" evidence="22">
    <location>
        <begin position="156"/>
        <end position="225"/>
    </location>
</feature>
<dbReference type="Pfam" id="PF00391">
    <property type="entry name" value="PEP-utilizers"/>
    <property type="match status" value="1"/>
</dbReference>
<evidence type="ECO:0000313" key="25">
    <source>
        <dbReference type="EMBL" id="KPL74074.1"/>
    </source>
</evidence>
<keyword evidence="14 17" id="KW-0418">Kinase</keyword>
<dbReference type="RefSeq" id="WP_062423050.1">
    <property type="nucleotide sequence ID" value="NZ_BBYA01000012.1"/>
</dbReference>
<evidence type="ECO:0000259" key="24">
    <source>
        <dbReference type="Pfam" id="PF05524"/>
    </source>
</evidence>
<dbReference type="Gene3D" id="3.50.30.10">
    <property type="entry name" value="Phosphohistidine domain"/>
    <property type="match status" value="1"/>
</dbReference>
<evidence type="ECO:0000256" key="12">
    <source>
        <dbReference type="ARBA" id="ARBA00022683"/>
    </source>
</evidence>
<dbReference type="SUPFAM" id="SSF52009">
    <property type="entry name" value="Phosphohistidine domain"/>
    <property type="match status" value="1"/>
</dbReference>
<feature type="active site" description="Tele-phosphohistidine intermediate" evidence="18">
    <location>
        <position position="189"/>
    </location>
</feature>
<dbReference type="InterPro" id="IPR040442">
    <property type="entry name" value="Pyrv_kinase-like_dom_sf"/>
</dbReference>
<evidence type="ECO:0000313" key="26">
    <source>
        <dbReference type="Proteomes" id="UP000050430"/>
    </source>
</evidence>
<evidence type="ECO:0000256" key="7">
    <source>
        <dbReference type="ARBA" id="ARBA00016544"/>
    </source>
</evidence>
<dbReference type="EMBL" id="LGCK01000004">
    <property type="protein sequence ID" value="KPL74074.1"/>
    <property type="molecule type" value="Genomic_DNA"/>
</dbReference>
<comment type="cofactor">
    <cofactor evidence="2 17 20">
        <name>Mg(2+)</name>
        <dbReference type="ChEBI" id="CHEBI:18420"/>
    </cofactor>
</comment>
<evidence type="ECO:0000256" key="10">
    <source>
        <dbReference type="ARBA" id="ARBA00022597"/>
    </source>
</evidence>
<evidence type="ECO:0000256" key="13">
    <source>
        <dbReference type="ARBA" id="ARBA00022723"/>
    </source>
</evidence>
<evidence type="ECO:0000256" key="5">
    <source>
        <dbReference type="ARBA" id="ARBA00007837"/>
    </source>
</evidence>
<evidence type="ECO:0000256" key="15">
    <source>
        <dbReference type="ARBA" id="ARBA00022842"/>
    </source>
</evidence>
<evidence type="ECO:0000256" key="11">
    <source>
        <dbReference type="ARBA" id="ARBA00022679"/>
    </source>
</evidence>
<keyword evidence="26" id="KW-1185">Reference proteome</keyword>
<keyword evidence="12 17" id="KW-0598">Phosphotransferase system</keyword>
<evidence type="ECO:0000256" key="21">
    <source>
        <dbReference type="SAM" id="Coils"/>
    </source>
</evidence>
<dbReference type="PANTHER" id="PTHR46244:SF3">
    <property type="entry name" value="PHOSPHOENOLPYRUVATE-PROTEIN PHOSPHOTRANSFERASE"/>
    <property type="match status" value="1"/>
</dbReference>
<comment type="caution">
    <text evidence="25">The sequence shown here is derived from an EMBL/GenBank/DDBJ whole genome shotgun (WGS) entry which is preliminary data.</text>
</comment>
<comment type="similarity">
    <text evidence="5 17">Belongs to the PEP-utilizing enzyme family.</text>
</comment>
<dbReference type="AlphaFoldDB" id="A0A0N8GM20"/>
<dbReference type="InterPro" id="IPR024692">
    <property type="entry name" value="PTS_EI"/>
</dbReference>
<dbReference type="PRINTS" id="PR01736">
    <property type="entry name" value="PHPHTRNFRASE"/>
</dbReference>
<accession>A0A0N8GM20</accession>
<keyword evidence="9 17" id="KW-0963">Cytoplasm</keyword>
<evidence type="ECO:0000256" key="3">
    <source>
        <dbReference type="ARBA" id="ARBA00002728"/>
    </source>
</evidence>
<evidence type="ECO:0000256" key="6">
    <source>
        <dbReference type="ARBA" id="ARBA00012232"/>
    </source>
</evidence>
<feature type="active site" description="Proton donor" evidence="18">
    <location>
        <position position="502"/>
    </location>
</feature>
<feature type="binding site" evidence="20">
    <location>
        <position position="455"/>
    </location>
    <ligand>
        <name>Mg(2+)</name>
        <dbReference type="ChEBI" id="CHEBI:18420"/>
    </ligand>
</feature>
<dbReference type="STRING" id="229920.ADM99_02260"/>
<dbReference type="Pfam" id="PF02896">
    <property type="entry name" value="PEP-utilizers_C"/>
    <property type="match status" value="1"/>
</dbReference>
<dbReference type="InterPro" id="IPR050499">
    <property type="entry name" value="PEP-utilizing_PTS_enzyme"/>
</dbReference>
<dbReference type="Proteomes" id="UP000050430">
    <property type="component" value="Unassembled WGS sequence"/>
</dbReference>
<feature type="coiled-coil region" evidence="21">
    <location>
        <begin position="44"/>
        <end position="71"/>
    </location>
</feature>
<evidence type="ECO:0000256" key="18">
    <source>
        <dbReference type="PIRSR" id="PIRSR000732-1"/>
    </source>
</evidence>
<dbReference type="InterPro" id="IPR023151">
    <property type="entry name" value="PEP_util_CS"/>
</dbReference>
<organism evidence="25 26">
    <name type="scientific">Leptolinea tardivitalis</name>
    <dbReference type="NCBI Taxonomy" id="229920"/>
    <lineage>
        <taxon>Bacteria</taxon>
        <taxon>Bacillati</taxon>
        <taxon>Chloroflexota</taxon>
        <taxon>Anaerolineae</taxon>
        <taxon>Anaerolineales</taxon>
        <taxon>Anaerolineaceae</taxon>
        <taxon>Leptolinea</taxon>
    </lineage>
</organism>
<dbReference type="InterPro" id="IPR008279">
    <property type="entry name" value="PEP-util_enz_mobile_dom"/>
</dbReference>
<evidence type="ECO:0000256" key="4">
    <source>
        <dbReference type="ARBA" id="ARBA00004496"/>
    </source>
</evidence>